<proteinExistence type="predicted"/>
<dbReference type="InterPro" id="IPR016169">
    <property type="entry name" value="FAD-bd_PCMH_sub2"/>
</dbReference>
<organism evidence="1 2">
    <name type="scientific">Pseudomonas chlororaphis</name>
    <dbReference type="NCBI Taxonomy" id="587753"/>
    <lineage>
        <taxon>Bacteria</taxon>
        <taxon>Pseudomonadati</taxon>
        <taxon>Pseudomonadota</taxon>
        <taxon>Gammaproteobacteria</taxon>
        <taxon>Pseudomonadales</taxon>
        <taxon>Pseudomonadaceae</taxon>
        <taxon>Pseudomonas</taxon>
    </lineage>
</organism>
<evidence type="ECO:0000313" key="2">
    <source>
        <dbReference type="Proteomes" id="UP000268048"/>
    </source>
</evidence>
<dbReference type="Gene3D" id="3.30.465.10">
    <property type="match status" value="1"/>
</dbReference>
<name>A0A3G7TSU7_9PSED</name>
<dbReference type="EMBL" id="CP027753">
    <property type="protein sequence ID" value="AZE49349.1"/>
    <property type="molecule type" value="Genomic_DNA"/>
</dbReference>
<gene>
    <name evidence="1" type="ORF">C4K04_3679</name>
</gene>
<evidence type="ECO:0000313" key="1">
    <source>
        <dbReference type="EMBL" id="AZE49349.1"/>
    </source>
</evidence>
<sequence length="48" mass="5275">MSTFNIEAVDVVMPSGERRYATVADYPDIFWAARGGASGAFFVLLDFI</sequence>
<reference evidence="1 2" key="1">
    <citation type="submission" date="2018-03" db="EMBL/GenBank/DDBJ databases">
        <title>Diversity of phytobeneficial traits revealed by whole-genome analysis of worldwide-isolated phenazine-producing Pseudomonas spp.</title>
        <authorList>
            <person name="Biessy A."/>
            <person name="Novinscak A."/>
            <person name="Blom J."/>
            <person name="Leger G."/>
            <person name="Thomashow L.S."/>
            <person name="Cazorla F.M."/>
            <person name="Josic D."/>
            <person name="Filion M."/>
        </authorList>
    </citation>
    <scope>NUCLEOTIDE SEQUENCE [LARGE SCALE GENOMIC DNA]</scope>
    <source>
        <strain evidence="1 2">B25</strain>
    </source>
</reference>
<accession>A0A3G7TSU7</accession>
<dbReference type="Proteomes" id="UP000268048">
    <property type="component" value="Chromosome"/>
</dbReference>
<dbReference type="AlphaFoldDB" id="A0A3G7TSU7"/>
<protein>
    <submittedName>
        <fullName evidence="1">Uncharacterized protein</fullName>
    </submittedName>
</protein>